<name>A0ABV5CLB9_9ACTN</name>
<evidence type="ECO:0000256" key="1">
    <source>
        <dbReference type="SAM" id="SignalP"/>
    </source>
</evidence>
<gene>
    <name evidence="2" type="ORF">AAFH96_01685</name>
</gene>
<reference evidence="2 3" key="1">
    <citation type="submission" date="2024-04" db="EMBL/GenBank/DDBJ databases">
        <title>Polymorphospora sp. isolated from Baiyangdian Lake in Xiong'an New Area.</title>
        <authorList>
            <person name="Zhang X."/>
            <person name="Liu J."/>
        </authorList>
    </citation>
    <scope>NUCLEOTIDE SEQUENCE [LARGE SCALE GENOMIC DNA]</scope>
    <source>
        <strain evidence="2 3">2-325</strain>
    </source>
</reference>
<protein>
    <submittedName>
        <fullName evidence="2">Peptidase inhibitor family I36 protein</fullName>
    </submittedName>
</protein>
<dbReference type="Pfam" id="PF03995">
    <property type="entry name" value="Inhibitor_I36"/>
    <property type="match status" value="1"/>
</dbReference>
<organism evidence="2 3">
    <name type="scientific">Polymorphospora lycopeni</name>
    <dbReference type="NCBI Taxonomy" id="3140240"/>
    <lineage>
        <taxon>Bacteria</taxon>
        <taxon>Bacillati</taxon>
        <taxon>Actinomycetota</taxon>
        <taxon>Actinomycetes</taxon>
        <taxon>Micromonosporales</taxon>
        <taxon>Micromonosporaceae</taxon>
        <taxon>Polymorphospora</taxon>
    </lineage>
</organism>
<sequence>MSVHSGVKSVLAVVVLAATTVLTAATPGAAAVPTERAGVTAGDCPFPKTVCLFDQTGYAGVRFTVAATGPGGACVSLVDHGFGGGRIRSVLNSGSGAAALFAGDDCVGGPYQVAGNSGIADLSSFQAESVWVP</sequence>
<evidence type="ECO:0000313" key="2">
    <source>
        <dbReference type="EMBL" id="MFB6391816.1"/>
    </source>
</evidence>
<dbReference type="EMBL" id="JBCGDC010000003">
    <property type="protein sequence ID" value="MFB6391816.1"/>
    <property type="molecule type" value="Genomic_DNA"/>
</dbReference>
<comment type="caution">
    <text evidence="2">The sequence shown here is derived from an EMBL/GenBank/DDBJ whole genome shotgun (WGS) entry which is preliminary data.</text>
</comment>
<accession>A0ABV5CLB9</accession>
<feature type="signal peptide" evidence="1">
    <location>
        <begin position="1"/>
        <end position="24"/>
    </location>
</feature>
<keyword evidence="3" id="KW-1185">Reference proteome</keyword>
<dbReference type="RefSeq" id="WP_364207320.1">
    <property type="nucleotide sequence ID" value="NZ_JBCGDC010000003.1"/>
</dbReference>
<evidence type="ECO:0000313" key="3">
    <source>
        <dbReference type="Proteomes" id="UP001582793"/>
    </source>
</evidence>
<keyword evidence="1" id="KW-0732">Signal</keyword>
<feature type="chain" id="PRO_5045572199" evidence="1">
    <location>
        <begin position="25"/>
        <end position="133"/>
    </location>
</feature>
<dbReference type="Proteomes" id="UP001582793">
    <property type="component" value="Unassembled WGS sequence"/>
</dbReference>
<proteinExistence type="predicted"/>